<dbReference type="Gene3D" id="1.10.10.10">
    <property type="entry name" value="Winged helix-like DNA-binding domain superfamily/Winged helix DNA-binding domain"/>
    <property type="match status" value="1"/>
</dbReference>
<name>A0A1N6JVM0_9BURK</name>
<dbReference type="Pfam" id="PF00126">
    <property type="entry name" value="HTH_1"/>
    <property type="match status" value="1"/>
</dbReference>
<dbReference type="GO" id="GO:0003700">
    <property type="term" value="F:DNA-binding transcription factor activity"/>
    <property type="evidence" value="ECO:0007669"/>
    <property type="project" value="InterPro"/>
</dbReference>
<dbReference type="EMBL" id="FSRM01000002">
    <property type="protein sequence ID" value="SIO48350.1"/>
    <property type="molecule type" value="Genomic_DNA"/>
</dbReference>
<evidence type="ECO:0000256" key="3">
    <source>
        <dbReference type="ARBA" id="ARBA00023125"/>
    </source>
</evidence>
<dbReference type="GO" id="GO:0005829">
    <property type="term" value="C:cytosol"/>
    <property type="evidence" value="ECO:0007669"/>
    <property type="project" value="TreeGrafter"/>
</dbReference>
<keyword evidence="4" id="KW-0804">Transcription</keyword>
<keyword evidence="2" id="KW-0805">Transcription regulation</keyword>
<dbReference type="OrthoDB" id="8587114at2"/>
<dbReference type="InterPro" id="IPR000847">
    <property type="entry name" value="LysR_HTH_N"/>
</dbReference>
<evidence type="ECO:0000259" key="5">
    <source>
        <dbReference type="PROSITE" id="PS50931"/>
    </source>
</evidence>
<dbReference type="GO" id="GO:0003677">
    <property type="term" value="F:DNA binding"/>
    <property type="evidence" value="ECO:0007669"/>
    <property type="project" value="UniProtKB-KW"/>
</dbReference>
<protein>
    <submittedName>
        <fullName evidence="6">Transcriptional regulator, LysR family</fullName>
    </submittedName>
</protein>
<proteinExistence type="inferred from homology"/>
<dbReference type="InterPro" id="IPR036390">
    <property type="entry name" value="WH_DNA-bd_sf"/>
</dbReference>
<dbReference type="Gene3D" id="3.40.190.290">
    <property type="match status" value="1"/>
</dbReference>
<dbReference type="FunFam" id="1.10.10.10:FF:000001">
    <property type="entry name" value="LysR family transcriptional regulator"/>
    <property type="match status" value="1"/>
</dbReference>
<dbReference type="PANTHER" id="PTHR30419">
    <property type="entry name" value="HTH-TYPE TRANSCRIPTIONAL REGULATOR YBHD"/>
    <property type="match status" value="1"/>
</dbReference>
<dbReference type="InterPro" id="IPR050950">
    <property type="entry name" value="HTH-type_LysR_regulators"/>
</dbReference>
<evidence type="ECO:0000256" key="4">
    <source>
        <dbReference type="ARBA" id="ARBA00023163"/>
    </source>
</evidence>
<dbReference type="Proteomes" id="UP000184693">
    <property type="component" value="Unassembled WGS sequence"/>
</dbReference>
<evidence type="ECO:0000256" key="1">
    <source>
        <dbReference type="ARBA" id="ARBA00009437"/>
    </source>
</evidence>
<accession>A0A1N6JVM0</accession>
<dbReference type="PRINTS" id="PR00039">
    <property type="entry name" value="HTHLYSR"/>
</dbReference>
<dbReference type="SUPFAM" id="SSF46785">
    <property type="entry name" value="Winged helix' DNA-binding domain"/>
    <property type="match status" value="1"/>
</dbReference>
<dbReference type="SUPFAM" id="SSF53850">
    <property type="entry name" value="Periplasmic binding protein-like II"/>
    <property type="match status" value="1"/>
</dbReference>
<gene>
    <name evidence="6" type="ORF">SAMN05444168_5177</name>
</gene>
<dbReference type="InterPro" id="IPR036388">
    <property type="entry name" value="WH-like_DNA-bd_sf"/>
</dbReference>
<dbReference type="RefSeq" id="WP_074267188.1">
    <property type="nucleotide sequence ID" value="NZ_FSRM01000002.1"/>
</dbReference>
<organism evidence="6 7">
    <name type="scientific">Paraburkholderia phenazinium</name>
    <dbReference type="NCBI Taxonomy" id="60549"/>
    <lineage>
        <taxon>Bacteria</taxon>
        <taxon>Pseudomonadati</taxon>
        <taxon>Pseudomonadota</taxon>
        <taxon>Betaproteobacteria</taxon>
        <taxon>Burkholderiales</taxon>
        <taxon>Burkholderiaceae</taxon>
        <taxon>Paraburkholderia</taxon>
    </lineage>
</organism>
<evidence type="ECO:0000256" key="2">
    <source>
        <dbReference type="ARBA" id="ARBA00023015"/>
    </source>
</evidence>
<feature type="domain" description="HTH lysR-type" evidence="5">
    <location>
        <begin position="1"/>
        <end position="58"/>
    </location>
</feature>
<reference evidence="6 7" key="1">
    <citation type="submission" date="2016-11" db="EMBL/GenBank/DDBJ databases">
        <authorList>
            <person name="Jaros S."/>
            <person name="Januszkiewicz K."/>
            <person name="Wedrychowicz H."/>
        </authorList>
    </citation>
    <scope>NUCLEOTIDE SEQUENCE [LARGE SCALE GENOMIC DNA]</scope>
    <source>
        <strain evidence="6 7">GAS86</strain>
    </source>
</reference>
<dbReference type="PROSITE" id="PS50931">
    <property type="entry name" value="HTH_LYSR"/>
    <property type="match status" value="1"/>
</dbReference>
<comment type="similarity">
    <text evidence="1">Belongs to the LysR transcriptional regulatory family.</text>
</comment>
<evidence type="ECO:0000313" key="7">
    <source>
        <dbReference type="Proteomes" id="UP000184693"/>
    </source>
</evidence>
<dbReference type="InterPro" id="IPR005119">
    <property type="entry name" value="LysR_subst-bd"/>
</dbReference>
<keyword evidence="3" id="KW-0238">DNA-binding</keyword>
<dbReference type="AlphaFoldDB" id="A0A1N6JVM0"/>
<sequence>MTSEDLLMFLSVATSGNFSRAAIEVGLSQSALSRKISTLEAELNIRLFYRSGRGVVLTEPGHRLVKYATEVKELLEHATADLSSPEHQGPSSIVLAAQPTIAKILFGSIGKALKQEYPGIKMRFKEGLGGYIREWIANGEIDAAIVYLPENHASLGADVILREQLYFVAPPEFGPIGKGFPVERLASVPLVLPAHPHGLRVLAESLTARFSRSINLSMECDASVYITKQLVAENCGCTILPLVSVQEEMRKGTLQAVPLINPEIIRDVAIISARNRPPIPSQRQVLETVRQQIVHLVNSGAWAGATLV</sequence>
<dbReference type="Pfam" id="PF03466">
    <property type="entry name" value="LysR_substrate"/>
    <property type="match status" value="1"/>
</dbReference>
<dbReference type="PANTHER" id="PTHR30419:SF8">
    <property type="entry name" value="NITROGEN ASSIMILATION TRANSCRIPTIONAL ACTIVATOR-RELATED"/>
    <property type="match status" value="1"/>
</dbReference>
<evidence type="ECO:0000313" key="6">
    <source>
        <dbReference type="EMBL" id="SIO48350.1"/>
    </source>
</evidence>